<evidence type="ECO:0000313" key="3">
    <source>
        <dbReference type="EMBL" id="TPX77108.1"/>
    </source>
</evidence>
<sequence>MEEVDPRRRAPNKRTAHLQRASTPPRERESPEPSSVDQNIVFSVPIDPSMIEAIEVNARALAGELDRVIGNFESKMAEIATHAHDSVAIHTDAVKACCDALDASRSNMLALITTVDELSEDMAGVESLALQIKALKEALDVIEQLPGLK</sequence>
<reference evidence="3 4" key="1">
    <citation type="journal article" date="2019" name="Sci. Rep.">
        <title>Comparative genomics of chytrid fungi reveal insights into the obligate biotrophic and pathogenic lifestyle of Synchytrium endobioticum.</title>
        <authorList>
            <person name="van de Vossenberg B.T.L.H."/>
            <person name="Warris S."/>
            <person name="Nguyen H.D.T."/>
            <person name="van Gent-Pelzer M.P.E."/>
            <person name="Joly D.L."/>
            <person name="van de Geest H.C."/>
            <person name="Bonants P.J.M."/>
            <person name="Smith D.S."/>
            <person name="Levesque C.A."/>
            <person name="van der Lee T.A.J."/>
        </authorList>
    </citation>
    <scope>NUCLEOTIDE SEQUENCE [LARGE SCALE GENOMIC DNA]</scope>
    <source>
        <strain evidence="3 4">CBS 675.73</strain>
    </source>
</reference>
<keyword evidence="4" id="KW-1185">Reference proteome</keyword>
<dbReference type="STRING" id="246404.A0A507FNR3"/>
<dbReference type="Pfam" id="PF10157">
    <property type="entry name" value="BORCS6"/>
    <property type="match status" value="1"/>
</dbReference>
<evidence type="ECO:0000256" key="1">
    <source>
        <dbReference type="SAM" id="MobiDB-lite"/>
    </source>
</evidence>
<accession>A0A507FNR3</accession>
<name>A0A507FNR3_9FUNG</name>
<dbReference type="InterPro" id="IPR019314">
    <property type="entry name" value="BORCS6"/>
</dbReference>
<dbReference type="AlphaFoldDB" id="A0A507FNR3"/>
<organism evidence="3 4">
    <name type="scientific">Chytriomyces confervae</name>
    <dbReference type="NCBI Taxonomy" id="246404"/>
    <lineage>
        <taxon>Eukaryota</taxon>
        <taxon>Fungi</taxon>
        <taxon>Fungi incertae sedis</taxon>
        <taxon>Chytridiomycota</taxon>
        <taxon>Chytridiomycota incertae sedis</taxon>
        <taxon>Chytridiomycetes</taxon>
        <taxon>Chytridiales</taxon>
        <taxon>Chytriomycetaceae</taxon>
        <taxon>Chytriomyces</taxon>
    </lineage>
</organism>
<feature type="region of interest" description="Disordered" evidence="1">
    <location>
        <begin position="1"/>
        <end position="37"/>
    </location>
</feature>
<protein>
    <recommendedName>
        <fullName evidence="2">BLOC-1-related complex subunit 6 C-terminal helix domain-containing protein</fullName>
    </recommendedName>
</protein>
<dbReference type="GO" id="GO:0032418">
    <property type="term" value="P:lysosome localization"/>
    <property type="evidence" value="ECO:0007669"/>
    <property type="project" value="TreeGrafter"/>
</dbReference>
<comment type="caution">
    <text evidence="3">The sequence shown here is derived from an EMBL/GenBank/DDBJ whole genome shotgun (WGS) entry which is preliminary data.</text>
</comment>
<dbReference type="PANTHER" id="PTHR13440">
    <property type="entry name" value="BLOC-1 RELATED COMPLEX SUBUNIT 6"/>
    <property type="match status" value="1"/>
</dbReference>
<dbReference type="PANTHER" id="PTHR13440:SF7">
    <property type="entry name" value="BLOC-1 RELATED COMPLEX SUBUNIT 6"/>
    <property type="match status" value="1"/>
</dbReference>
<dbReference type="Proteomes" id="UP000320333">
    <property type="component" value="Unassembled WGS sequence"/>
</dbReference>
<dbReference type="GO" id="GO:0099078">
    <property type="term" value="C:BORC complex"/>
    <property type="evidence" value="ECO:0007669"/>
    <property type="project" value="TreeGrafter"/>
</dbReference>
<dbReference type="OrthoDB" id="21270at2759"/>
<evidence type="ECO:0000259" key="2">
    <source>
        <dbReference type="Pfam" id="PF10157"/>
    </source>
</evidence>
<dbReference type="EMBL" id="QEAP01000028">
    <property type="protein sequence ID" value="TPX77108.1"/>
    <property type="molecule type" value="Genomic_DNA"/>
</dbReference>
<evidence type="ECO:0000313" key="4">
    <source>
        <dbReference type="Proteomes" id="UP000320333"/>
    </source>
</evidence>
<gene>
    <name evidence="3" type="ORF">CcCBS67573_g01620</name>
</gene>
<dbReference type="InterPro" id="IPR046465">
    <property type="entry name" value="BORCS6_C"/>
</dbReference>
<feature type="domain" description="BLOC-1-related complex subunit 6 C-terminal helix" evidence="2">
    <location>
        <begin position="44"/>
        <end position="143"/>
    </location>
</feature>
<proteinExistence type="predicted"/>